<dbReference type="EMBL" id="JAVRHP010000243">
    <property type="protein sequence ID" value="MDT0651922.1"/>
    <property type="molecule type" value="Genomic_DNA"/>
</dbReference>
<organism evidence="2 3">
    <name type="scientific">Autumnicola edwardsiae</name>
    <dbReference type="NCBI Taxonomy" id="3075594"/>
    <lineage>
        <taxon>Bacteria</taxon>
        <taxon>Pseudomonadati</taxon>
        <taxon>Bacteroidota</taxon>
        <taxon>Flavobacteriia</taxon>
        <taxon>Flavobacteriales</taxon>
        <taxon>Flavobacteriaceae</taxon>
        <taxon>Autumnicola</taxon>
    </lineage>
</organism>
<keyword evidence="3" id="KW-1185">Reference proteome</keyword>
<dbReference type="Proteomes" id="UP001248819">
    <property type="component" value="Unassembled WGS sequence"/>
</dbReference>
<dbReference type="PROSITE" id="PS51257">
    <property type="entry name" value="PROKAR_LIPOPROTEIN"/>
    <property type="match status" value="1"/>
</dbReference>
<feature type="chain" id="PRO_5046196270" evidence="1">
    <location>
        <begin position="26"/>
        <end position="63"/>
    </location>
</feature>
<accession>A0ABU3CZX2</accession>
<dbReference type="RefSeq" id="WP_311486004.1">
    <property type="nucleotide sequence ID" value="NZ_JAVRHP010000243.1"/>
</dbReference>
<reference evidence="2 3" key="1">
    <citation type="submission" date="2023-09" db="EMBL/GenBank/DDBJ databases">
        <authorList>
            <person name="Rey-Velasco X."/>
        </authorList>
    </citation>
    <scope>NUCLEOTIDE SEQUENCE [LARGE SCALE GENOMIC DNA]</scope>
    <source>
        <strain evidence="2 3">F297</strain>
    </source>
</reference>
<gene>
    <name evidence="2" type="ORF">RM529_17400</name>
</gene>
<keyword evidence="1" id="KW-0732">Signal</keyword>
<evidence type="ECO:0000313" key="3">
    <source>
        <dbReference type="Proteomes" id="UP001248819"/>
    </source>
</evidence>
<evidence type="ECO:0000256" key="1">
    <source>
        <dbReference type="SAM" id="SignalP"/>
    </source>
</evidence>
<feature type="non-terminal residue" evidence="2">
    <location>
        <position position="63"/>
    </location>
</feature>
<name>A0ABU3CZX2_9FLAO</name>
<evidence type="ECO:0000313" key="2">
    <source>
        <dbReference type="EMBL" id="MDT0651922.1"/>
    </source>
</evidence>
<sequence length="63" mass="6888">MKKFKITIMSILALTLFLTSCSKEESEPAIDGGTEKATLSFGATLNNLLNNRSQTKNHFADVP</sequence>
<proteinExistence type="predicted"/>
<protein>
    <submittedName>
        <fullName evidence="2">Uncharacterized protein</fullName>
    </submittedName>
</protein>
<feature type="signal peptide" evidence="1">
    <location>
        <begin position="1"/>
        <end position="25"/>
    </location>
</feature>
<comment type="caution">
    <text evidence="2">The sequence shown here is derived from an EMBL/GenBank/DDBJ whole genome shotgun (WGS) entry which is preliminary data.</text>
</comment>